<feature type="region of interest" description="Disordered" evidence="1">
    <location>
        <begin position="716"/>
        <end position="739"/>
    </location>
</feature>
<evidence type="ECO:0000313" key="3">
    <source>
        <dbReference type="Proteomes" id="UP001050691"/>
    </source>
</evidence>
<feature type="region of interest" description="Disordered" evidence="1">
    <location>
        <begin position="337"/>
        <end position="388"/>
    </location>
</feature>
<dbReference type="AlphaFoldDB" id="A0AAV5AKG1"/>
<protein>
    <submittedName>
        <fullName evidence="2">Uncharacterized protein</fullName>
    </submittedName>
</protein>
<keyword evidence="3" id="KW-1185">Reference proteome</keyword>
<feature type="region of interest" description="Disordered" evidence="1">
    <location>
        <begin position="433"/>
        <end position="513"/>
    </location>
</feature>
<name>A0AAV5AKG1_9AGAM</name>
<sequence>MPTSNPVSSVPVSNASQSKSLRSRLGFGGNNNNNNKSSFFTQLNLKTNRRSFTMHPGDNQTQDQTVLFIDPSSGNGNDAPRSATLQNSVRTNFSSLSKATTLHSRIPQRKSVPSSPILYPPSSYSLNLNSRIDLQTPVTTSLPIPLSNAQANINPNDSATSKQLPNLSNDLSLLLNEPAPPDASLSLKSSRESVIHIELTPAKEPFSVHRNSEEPNSLRSVPLSIGMSMETGNTQPDNSGINDSFDLSKARISLGSAKEGLKERWSRGITKQEISLSNADTIRTAVDISDASLYRSGPITSTPFVNRKATASQESSFDLDNLDPDLITLLRPNNFQRPLNHIPTPSEVRLSKSSSRPGPNIFDKLDLDELGSPPVSPSRSTHHIDNSDTKRLSKTFILPSPESLVRSGHSPQFQASALSYAPKPTVALNRIPWLDSPESEGGQMSSGPSTVSSSNLGTPSDISKPPTPLVSFQQSDQRRPEPFVVNESSAWRRRNQNGNTRASPHSMLPLPIEPPSSPSQFQAYVDIRPPSEFRQNELNNEIEKPRRNLRHQAIDGLRSEGRPSSVNSSHSLRMRGNSNAGFAEGNGRGAFESRRCRKRSMSVDQTPDLLRLHRTSSETTRSYGSEHTHNVTNGQNFYDERNPDGHHGQRDVGRDRVGGLSPEWLGPKTVKAFAAAGLLDQTRNSSRHLPHTRSVSEYKTSSSALNNRYRIFSNGFASTENERDRESSSRPSGTRLGAATYNVNSLSRPLSRADSWSNSRHVPSLARTISDVTSRRESIDGRDSLGSYPRTTSGYSITGGTRSESTGSGGRLSPTTTTTNSHIAVQSQFQILKDKYDSQTEALLAALADSQKVCRDLRTENGALKGQIKELEERLVETIATVKQKEKELARARRLYASDRSRPTNGKPNDNVQPSLSRPVPMPNTVRSISPPKARRFSNGSSVFPTIPMSMAMLMAENPGRISVSPPRESSGPSTSPPPSPTLVLPKPGLESKNTLNAPDSCVTSSPIPISHRRSTSVTSVSTSANFSLKSGSPGSLKLKPEHEFLLSDLTQISLITALGTDSEAER</sequence>
<feature type="compositionally biased region" description="Basic and acidic residues" evidence="1">
    <location>
        <begin position="638"/>
        <end position="655"/>
    </location>
</feature>
<reference evidence="2" key="1">
    <citation type="submission" date="2021-10" db="EMBL/GenBank/DDBJ databases">
        <title>De novo Genome Assembly of Clathrus columnatus (Basidiomycota, Fungi) Using Illumina and Nanopore Sequence Data.</title>
        <authorList>
            <person name="Ogiso-Tanaka E."/>
            <person name="Itagaki H."/>
            <person name="Hosoya T."/>
            <person name="Hosaka K."/>
        </authorList>
    </citation>
    <scope>NUCLEOTIDE SEQUENCE</scope>
    <source>
        <strain evidence="2">MO-923</strain>
    </source>
</reference>
<feature type="compositionally biased region" description="Polar residues" evidence="1">
    <location>
        <begin position="992"/>
        <end position="1008"/>
    </location>
</feature>
<feature type="region of interest" description="Disordered" evidence="1">
    <location>
        <begin position="1"/>
        <end position="38"/>
    </location>
</feature>
<comment type="caution">
    <text evidence="2">The sequence shown here is derived from an EMBL/GenBank/DDBJ whole genome shotgun (WGS) entry which is preliminary data.</text>
</comment>
<feature type="region of interest" description="Disordered" evidence="1">
    <location>
        <begin position="96"/>
        <end position="115"/>
    </location>
</feature>
<feature type="region of interest" description="Disordered" evidence="1">
    <location>
        <begin position="773"/>
        <end position="819"/>
    </location>
</feature>
<feature type="compositionally biased region" description="Polar residues" evidence="1">
    <location>
        <begin position="903"/>
        <end position="916"/>
    </location>
</feature>
<feature type="region of interest" description="Disordered" evidence="1">
    <location>
        <begin position="557"/>
        <end position="655"/>
    </location>
</feature>
<evidence type="ECO:0000313" key="2">
    <source>
        <dbReference type="EMBL" id="GJJ13983.1"/>
    </source>
</evidence>
<feature type="compositionally biased region" description="Low complexity" evidence="1">
    <location>
        <begin position="796"/>
        <end position="806"/>
    </location>
</feature>
<feature type="compositionally biased region" description="Polar residues" evidence="1">
    <location>
        <begin position="442"/>
        <end position="461"/>
    </location>
</feature>
<proteinExistence type="predicted"/>
<feature type="compositionally biased region" description="Low complexity" evidence="1">
    <location>
        <begin position="1"/>
        <end position="20"/>
    </location>
</feature>
<feature type="compositionally biased region" description="Basic and acidic residues" evidence="1">
    <location>
        <begin position="773"/>
        <end position="783"/>
    </location>
</feature>
<accession>A0AAV5AKG1</accession>
<dbReference type="EMBL" id="BPWL01000009">
    <property type="protein sequence ID" value="GJJ13983.1"/>
    <property type="molecule type" value="Genomic_DNA"/>
</dbReference>
<feature type="region of interest" description="Disordered" evidence="1">
    <location>
        <begin position="894"/>
        <end position="941"/>
    </location>
</feature>
<evidence type="ECO:0000256" key="1">
    <source>
        <dbReference type="SAM" id="MobiDB-lite"/>
    </source>
</evidence>
<dbReference type="Proteomes" id="UP001050691">
    <property type="component" value="Unassembled WGS sequence"/>
</dbReference>
<feature type="region of interest" description="Disordered" evidence="1">
    <location>
        <begin position="50"/>
        <end position="88"/>
    </location>
</feature>
<feature type="compositionally biased region" description="Polar residues" evidence="1">
    <location>
        <begin position="562"/>
        <end position="580"/>
    </location>
</feature>
<feature type="compositionally biased region" description="Low complexity" evidence="1">
    <location>
        <begin position="1016"/>
        <end position="1035"/>
    </location>
</feature>
<feature type="compositionally biased region" description="Low complexity" evidence="1">
    <location>
        <begin position="965"/>
        <end position="974"/>
    </location>
</feature>
<feature type="region of interest" description="Disordered" evidence="1">
    <location>
        <begin position="960"/>
        <end position="1035"/>
    </location>
</feature>
<organism evidence="2 3">
    <name type="scientific">Clathrus columnatus</name>
    <dbReference type="NCBI Taxonomy" id="1419009"/>
    <lineage>
        <taxon>Eukaryota</taxon>
        <taxon>Fungi</taxon>
        <taxon>Dikarya</taxon>
        <taxon>Basidiomycota</taxon>
        <taxon>Agaricomycotina</taxon>
        <taxon>Agaricomycetes</taxon>
        <taxon>Phallomycetidae</taxon>
        <taxon>Phallales</taxon>
        <taxon>Clathraceae</taxon>
        <taxon>Clathrus</taxon>
    </lineage>
</organism>
<gene>
    <name evidence="2" type="ORF">Clacol_008240</name>
</gene>